<sequence length="165" mass="17099">MALCSPNISLSISSPINLSGSASSPPSPAPVNDPNDPPSSSPSSPPPYPSPSPISSSAAQSLASNASLTLSMPALSPNSFLALTSKSTNSNPHSLHISSQTSTSSSNLGCRLCGMPTARHTPSQAYPHPFTIPWTARRTSRMRARSPSDEGLRKHLTRLRGEVGG</sequence>
<dbReference type="AlphaFoldDB" id="A0A292PVF6"/>
<evidence type="ECO:0000313" key="3">
    <source>
        <dbReference type="Proteomes" id="UP001412239"/>
    </source>
</evidence>
<feature type="region of interest" description="Disordered" evidence="1">
    <location>
        <begin position="82"/>
        <end position="107"/>
    </location>
</feature>
<dbReference type="Proteomes" id="UP001412239">
    <property type="component" value="Unassembled WGS sequence"/>
</dbReference>
<proteinExistence type="predicted"/>
<feature type="region of interest" description="Disordered" evidence="1">
    <location>
        <begin position="138"/>
        <end position="165"/>
    </location>
</feature>
<feature type="compositionally biased region" description="Pro residues" evidence="1">
    <location>
        <begin position="25"/>
        <end position="52"/>
    </location>
</feature>
<gene>
    <name evidence="2" type="ORF">GSTUAT00004389001</name>
</gene>
<keyword evidence="3" id="KW-1185">Reference proteome</keyword>
<feature type="compositionally biased region" description="Low complexity" evidence="1">
    <location>
        <begin position="53"/>
        <end position="62"/>
    </location>
</feature>
<name>A0A292PVF6_9PEZI</name>
<evidence type="ECO:0000256" key="1">
    <source>
        <dbReference type="SAM" id="MobiDB-lite"/>
    </source>
</evidence>
<dbReference type="EMBL" id="LN891019">
    <property type="protein sequence ID" value="CUS11516.1"/>
    <property type="molecule type" value="Genomic_DNA"/>
</dbReference>
<accession>A0A292PVF6</accession>
<feature type="compositionally biased region" description="Polar residues" evidence="1">
    <location>
        <begin position="82"/>
        <end position="97"/>
    </location>
</feature>
<organism evidence="2 3">
    <name type="scientific">Tuber aestivum</name>
    <name type="common">summer truffle</name>
    <dbReference type="NCBI Taxonomy" id="59557"/>
    <lineage>
        <taxon>Eukaryota</taxon>
        <taxon>Fungi</taxon>
        <taxon>Dikarya</taxon>
        <taxon>Ascomycota</taxon>
        <taxon>Pezizomycotina</taxon>
        <taxon>Pezizomycetes</taxon>
        <taxon>Pezizales</taxon>
        <taxon>Tuberaceae</taxon>
        <taxon>Tuber</taxon>
    </lineage>
</organism>
<feature type="region of interest" description="Disordered" evidence="1">
    <location>
        <begin position="15"/>
        <end position="62"/>
    </location>
</feature>
<evidence type="ECO:0000313" key="2">
    <source>
        <dbReference type="EMBL" id="CUS11516.1"/>
    </source>
</evidence>
<reference evidence="2" key="1">
    <citation type="submission" date="2015-10" db="EMBL/GenBank/DDBJ databases">
        <authorList>
            <person name="Regsiter A."/>
            <person name="william w."/>
        </authorList>
    </citation>
    <scope>NUCLEOTIDE SEQUENCE</scope>
    <source>
        <strain evidence="2">Montdore</strain>
    </source>
</reference>
<protein>
    <submittedName>
        <fullName evidence="2">Uncharacterized protein</fullName>
    </submittedName>
</protein>
<feature type="compositionally biased region" description="Low complexity" evidence="1">
    <location>
        <begin position="15"/>
        <end position="24"/>
    </location>
</feature>